<evidence type="ECO:0000256" key="2">
    <source>
        <dbReference type="ARBA" id="ARBA00023002"/>
    </source>
</evidence>
<gene>
    <name evidence="5" type="ordered locus">CRES_1612</name>
</gene>
<dbReference type="STRING" id="662755.CRES_1612"/>
<organism evidence="5 6">
    <name type="scientific">Corynebacterium resistens (strain DSM 45100 / JCM 12819 / GTC 2026 / SICGH 158)</name>
    <dbReference type="NCBI Taxonomy" id="662755"/>
    <lineage>
        <taxon>Bacteria</taxon>
        <taxon>Bacillati</taxon>
        <taxon>Actinomycetota</taxon>
        <taxon>Actinomycetes</taxon>
        <taxon>Mycobacteriales</taxon>
        <taxon>Corynebacteriaceae</taxon>
        <taxon>Corynebacterium</taxon>
    </lineage>
</organism>
<feature type="domain" description="Ketoreductase" evidence="4">
    <location>
        <begin position="45"/>
        <end position="215"/>
    </location>
</feature>
<accession>F8E0H5</accession>
<dbReference type="PRINTS" id="PR00081">
    <property type="entry name" value="GDHRDH"/>
</dbReference>
<dbReference type="SUPFAM" id="SSF51735">
    <property type="entry name" value="NAD(P)-binding Rossmann-fold domains"/>
    <property type="match status" value="1"/>
</dbReference>
<dbReference type="Pfam" id="PF00106">
    <property type="entry name" value="adh_short"/>
    <property type="match status" value="1"/>
</dbReference>
<dbReference type="Gene3D" id="3.40.50.720">
    <property type="entry name" value="NAD(P)-binding Rossmann-like Domain"/>
    <property type="match status" value="1"/>
</dbReference>
<dbReference type="InterPro" id="IPR036291">
    <property type="entry name" value="NAD(P)-bd_dom_sf"/>
</dbReference>
<dbReference type="InterPro" id="IPR020904">
    <property type="entry name" value="Sc_DH/Rdtase_CS"/>
</dbReference>
<dbReference type="EMBL" id="CP002857">
    <property type="protein sequence ID" value="AEI09965.1"/>
    <property type="molecule type" value="Genomic_DNA"/>
</dbReference>
<dbReference type="InterPro" id="IPR002347">
    <property type="entry name" value="SDR_fam"/>
</dbReference>
<dbReference type="NCBIfam" id="NF006073">
    <property type="entry name" value="PRK08219.1"/>
    <property type="match status" value="1"/>
</dbReference>
<dbReference type="PANTHER" id="PTHR43115">
    <property type="entry name" value="DEHYDROGENASE/REDUCTASE SDR FAMILY MEMBER 11"/>
    <property type="match status" value="1"/>
</dbReference>
<dbReference type="Proteomes" id="UP000000492">
    <property type="component" value="Chromosome"/>
</dbReference>
<dbReference type="PANTHER" id="PTHR43115:SF4">
    <property type="entry name" value="DEHYDROGENASE_REDUCTASE SDR FAMILY MEMBER 11"/>
    <property type="match status" value="1"/>
</dbReference>
<dbReference type="AlphaFoldDB" id="F8E0H5"/>
<dbReference type="HOGENOM" id="CLU_010194_2_10_11"/>
<keyword evidence="6" id="KW-1185">Reference proteome</keyword>
<dbReference type="PRINTS" id="PR00080">
    <property type="entry name" value="SDRFAMILY"/>
</dbReference>
<evidence type="ECO:0000313" key="6">
    <source>
        <dbReference type="Proteomes" id="UP000000492"/>
    </source>
</evidence>
<comment type="similarity">
    <text evidence="1 3">Belongs to the short-chain dehydrogenases/reductases (SDR) family.</text>
</comment>
<proteinExistence type="inferred from homology"/>
<reference evidence="5 6" key="1">
    <citation type="journal article" date="2012" name="BMC Genomics">
        <title>Complete genome sequence, lifestyle, and multi-drug resistance of the human pathogen Corynebacterium resistens DSM 45100 isolated from blood samples of a leukemia patient.</title>
        <authorList>
            <person name="Schroder J."/>
            <person name="Maus I."/>
            <person name="Meyer K."/>
            <person name="Wordemann S."/>
            <person name="Blom J."/>
            <person name="Jaenicke S."/>
            <person name="Schneider J."/>
            <person name="Trost E."/>
            <person name="Tauch A."/>
        </authorList>
    </citation>
    <scope>NUCLEOTIDE SEQUENCE [LARGE SCALE GENOMIC DNA]</scope>
    <source>
        <strain evidence="6">DSM 45100 / JCM 12819 / CCUG 50093 / GTC 2026 / SICGH 158</strain>
    </source>
</reference>
<dbReference type="PROSITE" id="PS00061">
    <property type="entry name" value="ADH_SHORT"/>
    <property type="match status" value="1"/>
</dbReference>
<name>F8E0H5_CORRG</name>
<dbReference type="KEGG" id="crd:CRES_1612"/>
<keyword evidence="2" id="KW-0560">Oxidoreductase</keyword>
<dbReference type="InterPro" id="IPR057326">
    <property type="entry name" value="KR_dom"/>
</dbReference>
<evidence type="ECO:0000256" key="3">
    <source>
        <dbReference type="RuleBase" id="RU000363"/>
    </source>
</evidence>
<protein>
    <submittedName>
        <fullName evidence="5">Oxidoreductase</fullName>
    </submittedName>
</protein>
<dbReference type="SMART" id="SM00822">
    <property type="entry name" value="PKS_KR"/>
    <property type="match status" value="1"/>
</dbReference>
<sequence>MESPSRLLCEEFPNIGLVSQESWRKGFQAMMDAPAGANRAGREGKVAFITGGTRGVGLAIAQQLADDHHLIVGGSSESAQEVAQQFPSAEAFVADLTDVGSIADKIAALELERLDVLVHSAGVVSHDPVTETTPAQWQHAFDVNLFAVAELTRQLIAPLRATGGTLVTINSGAGHHSGVGYGPYATTKFALRAYTDALREEERGKIRVSSIHPGKVDSDMQRQIQKMRGNDYDESIFLRPDSVAKAVRFAIDATEEAMIEELTIRPIHS</sequence>
<evidence type="ECO:0000259" key="4">
    <source>
        <dbReference type="SMART" id="SM00822"/>
    </source>
</evidence>
<evidence type="ECO:0000256" key="1">
    <source>
        <dbReference type="ARBA" id="ARBA00006484"/>
    </source>
</evidence>
<evidence type="ECO:0000313" key="5">
    <source>
        <dbReference type="EMBL" id="AEI09965.1"/>
    </source>
</evidence>
<dbReference type="eggNOG" id="COG4221">
    <property type="taxonomic scope" value="Bacteria"/>
</dbReference>
<dbReference type="GO" id="GO:0016491">
    <property type="term" value="F:oxidoreductase activity"/>
    <property type="evidence" value="ECO:0007669"/>
    <property type="project" value="UniProtKB-KW"/>
</dbReference>